<evidence type="ECO:0000313" key="1">
    <source>
        <dbReference type="EMBL" id="KAJ2961280.1"/>
    </source>
</evidence>
<accession>A0ACC1MDC8</accession>
<gene>
    <name evidence="1" type="ORF">NUW54_g14393</name>
</gene>
<protein>
    <submittedName>
        <fullName evidence="1">Uncharacterized protein</fullName>
    </submittedName>
</protein>
<organism evidence="1 2">
    <name type="scientific">Trametes sanguinea</name>
    <dbReference type="NCBI Taxonomy" id="158606"/>
    <lineage>
        <taxon>Eukaryota</taxon>
        <taxon>Fungi</taxon>
        <taxon>Dikarya</taxon>
        <taxon>Basidiomycota</taxon>
        <taxon>Agaricomycotina</taxon>
        <taxon>Agaricomycetes</taxon>
        <taxon>Polyporales</taxon>
        <taxon>Polyporaceae</taxon>
        <taxon>Trametes</taxon>
    </lineage>
</organism>
<sequence>MGPRSIPSTQPREGPVSASVLAAQLLRTYRGYTMSQLAYNRRITTSTLQSNSSPRKPKYPLRACLLYCYGGQSADVLSAQRLCPPIDGTRHRNSLQQTSSAAALVGYPTARVLRTRRT</sequence>
<proteinExistence type="predicted"/>
<comment type="caution">
    <text evidence="1">The sequence shown here is derived from an EMBL/GenBank/DDBJ whole genome shotgun (WGS) entry which is preliminary data.</text>
</comment>
<keyword evidence="2" id="KW-1185">Reference proteome</keyword>
<reference evidence="1" key="1">
    <citation type="submission" date="2022-08" db="EMBL/GenBank/DDBJ databases">
        <title>Genome Sequence of Pycnoporus sanguineus.</title>
        <authorList>
            <person name="Buettner E."/>
        </authorList>
    </citation>
    <scope>NUCLEOTIDE SEQUENCE</scope>
    <source>
        <strain evidence="1">CG-C14</strain>
    </source>
</reference>
<dbReference type="Proteomes" id="UP001144978">
    <property type="component" value="Unassembled WGS sequence"/>
</dbReference>
<name>A0ACC1MDC8_9APHY</name>
<evidence type="ECO:0000313" key="2">
    <source>
        <dbReference type="Proteomes" id="UP001144978"/>
    </source>
</evidence>
<dbReference type="EMBL" id="JANSHE010007393">
    <property type="protein sequence ID" value="KAJ2961280.1"/>
    <property type="molecule type" value="Genomic_DNA"/>
</dbReference>